<dbReference type="VEuPathDB" id="PlasmoDB:PKNH_0001000"/>
<dbReference type="EMBL" id="NETL01000005">
    <property type="protein sequence ID" value="OTN68800.1"/>
    <property type="molecule type" value="Genomic_DNA"/>
</dbReference>
<dbReference type="Proteomes" id="UP000195012">
    <property type="component" value="Unassembled WGS sequence"/>
</dbReference>
<comment type="caution">
    <text evidence="3">The sequence shown here is derived from an EMBL/GenBank/DDBJ whole genome shotgun (WGS) entry which is preliminary data.</text>
</comment>
<evidence type="ECO:0000313" key="4">
    <source>
        <dbReference type="Proteomes" id="UP000195012"/>
    </source>
</evidence>
<reference evidence="3 4" key="1">
    <citation type="submission" date="2017-05" db="EMBL/GenBank/DDBJ databases">
        <title>PacBio assembly of a Plasmodium knowlesi genome sequence with Hi-C correction and manual annotation of the SICAvar gene family.</title>
        <authorList>
            <person name="Lapp S.A."/>
            <person name="Geraldo J.A."/>
            <person name="Chien J.-T."/>
            <person name="Ay F."/>
            <person name="Pakala S.B."/>
            <person name="Batugedara G."/>
            <person name="Humphrey J.C."/>
            <person name="Debarry J.D."/>
            <person name="Le Roch K.G."/>
            <person name="Galinski M.R."/>
            <person name="Kissinger J.C."/>
        </authorList>
    </citation>
    <scope>NUCLEOTIDE SEQUENCE [LARGE SCALE GENOMIC DNA]</scope>
    <source>
        <strain evidence="3">Malayan Strain Pk1</strain>
        <strain evidence="4">Malayan Strain Pk1 (A+)</strain>
    </source>
</reference>
<evidence type="ECO:0000313" key="2">
    <source>
        <dbReference type="EMBL" id="OTN68797.1"/>
    </source>
</evidence>
<dbReference type="AlphaFoldDB" id="A0A1Y3DWP3"/>
<protein>
    <submittedName>
        <fullName evidence="3">SICA antigen</fullName>
    </submittedName>
</protein>
<feature type="domain" description="Schizont-infected cell agglutination extracellular alpha" evidence="1">
    <location>
        <begin position="8"/>
        <end position="198"/>
    </location>
</feature>
<evidence type="ECO:0000313" key="3">
    <source>
        <dbReference type="EMBL" id="OTN68800.1"/>
    </source>
</evidence>
<accession>A0A1Y3DWP3</accession>
<proteinExistence type="predicted"/>
<gene>
    <name evidence="3" type="ORF">PKNOH_Ctg007500</name>
    <name evidence="2" type="ORF">PKNOH_Ctg007800</name>
</gene>
<name>A0A1Y3DWP3_PLAKN</name>
<dbReference type="InterPro" id="IPR024290">
    <property type="entry name" value="SICA_extracell_a"/>
</dbReference>
<sequence length="325" mass="35630">MASGAGDGLLQKWLEQHASMASAGSAEEKAREIRAKLGAHLEEAWGKLSSRLTKAESMEILGLCGDALAKSFEDVGEGRKESKQRNEYVKNMCKGIVEIRYFTAGVKKIDGTGRGTEVEAGIKSEEWYPRCVVAAVALSEIYGDHCYLREVINYVSQNVETKLGTHERGGAKLDECKNIDPTALMVGKAVLEDKIEKWRKEERAKGARAAWRIKQPWTQWPHVCTHSKDEQALREQRQQNRGSLASFVKVGPGTTSGQTVDLGDILTKEEYNISTETLQKALSKAIESASNSGTGGIGASINTAELTKTLTKNLEKLSQEKEGKT</sequence>
<dbReference type="VEuPathDB" id="PlasmoDB:PKA1H_080036900"/>
<evidence type="ECO:0000259" key="1">
    <source>
        <dbReference type="Pfam" id="PF12887"/>
    </source>
</evidence>
<dbReference type="VEuPathDB" id="PlasmoDB:PKNOH_Ctg007800"/>
<organism evidence="3 4">
    <name type="scientific">Plasmodium knowlesi</name>
    <dbReference type="NCBI Taxonomy" id="5850"/>
    <lineage>
        <taxon>Eukaryota</taxon>
        <taxon>Sar</taxon>
        <taxon>Alveolata</taxon>
        <taxon>Apicomplexa</taxon>
        <taxon>Aconoidasida</taxon>
        <taxon>Haemosporida</taxon>
        <taxon>Plasmodiidae</taxon>
        <taxon>Plasmodium</taxon>
        <taxon>Plasmodium (Plasmodium)</taxon>
    </lineage>
</organism>
<dbReference type="Pfam" id="PF12887">
    <property type="entry name" value="SICA_alpha"/>
    <property type="match status" value="1"/>
</dbReference>
<dbReference type="EMBL" id="NETL01000008">
    <property type="protein sequence ID" value="OTN68797.1"/>
    <property type="molecule type" value="Genomic_DNA"/>
</dbReference>
<dbReference type="VEuPathDB" id="PlasmoDB:PKNOH_Ctg007500"/>